<name>A0A6C0FA65_9ZZZZ</name>
<reference evidence="1" key="1">
    <citation type="journal article" date="2020" name="Nature">
        <title>Giant virus diversity and host interactions through global metagenomics.</title>
        <authorList>
            <person name="Schulz F."/>
            <person name="Roux S."/>
            <person name="Paez-Espino D."/>
            <person name="Jungbluth S."/>
            <person name="Walsh D.A."/>
            <person name="Denef V.J."/>
            <person name="McMahon K.D."/>
            <person name="Konstantinidis K.T."/>
            <person name="Eloe-Fadrosh E.A."/>
            <person name="Kyrpides N.C."/>
            <person name="Woyke T."/>
        </authorList>
    </citation>
    <scope>NUCLEOTIDE SEQUENCE</scope>
    <source>
        <strain evidence="1">GVMAG-S-ERX556049-19</strain>
    </source>
</reference>
<evidence type="ECO:0008006" key="2">
    <source>
        <dbReference type="Google" id="ProtNLM"/>
    </source>
</evidence>
<dbReference type="SUPFAM" id="SSF109604">
    <property type="entry name" value="HD-domain/PDEase-like"/>
    <property type="match status" value="1"/>
</dbReference>
<evidence type="ECO:0000313" key="1">
    <source>
        <dbReference type="EMBL" id="QHT37741.1"/>
    </source>
</evidence>
<accession>A0A6C0FA65</accession>
<organism evidence="1">
    <name type="scientific">viral metagenome</name>
    <dbReference type="NCBI Taxonomy" id="1070528"/>
    <lineage>
        <taxon>unclassified sequences</taxon>
        <taxon>metagenomes</taxon>
        <taxon>organismal metagenomes</taxon>
    </lineage>
</organism>
<protein>
    <recommendedName>
        <fullName evidence="2">HD domain-containing protein</fullName>
    </recommendedName>
</protein>
<sequence length="196" mass="23234">MATTQSKSLDESHGVMHSFNTLHYAQNIFENEKLTHSDLIPHERVVYVASALHDMCDKKYMNESEGMDRIDNMLKEHITDKEIKAVHDIVGTMSYSKVKKKGFPDLGKYQSAYHVVREADLLCAYDFDRALIYHMYHKNNDFQEAYQESMELFKNRVFKHEKDNLFTYDYSKQQAAELKKHSLQRIKQWKRIMKSL</sequence>
<proteinExistence type="predicted"/>
<dbReference type="Gene3D" id="1.10.3210.10">
    <property type="entry name" value="Hypothetical protein af1432"/>
    <property type="match status" value="1"/>
</dbReference>
<dbReference type="EMBL" id="MN738820">
    <property type="protein sequence ID" value="QHT37741.1"/>
    <property type="molecule type" value="Genomic_DNA"/>
</dbReference>
<dbReference type="PANTHER" id="PTHR33594">
    <property type="entry name" value="SUPERFAMILY HYDROLASE, PUTATIVE (AFU_ORTHOLOGUE AFUA_1G03035)-RELATED"/>
    <property type="match status" value="1"/>
</dbReference>
<dbReference type="AlphaFoldDB" id="A0A6C0FA65"/>
<dbReference type="PANTHER" id="PTHR33594:SF1">
    <property type="entry name" value="HD_PDEASE DOMAIN-CONTAINING PROTEIN"/>
    <property type="match status" value="1"/>
</dbReference>